<sequence length="212" mass="22887">MEQKQRFKDVSELGCMGSSLIYQDQAARLLIRISWLWLGAPGHSHIGVKAVSAGIPGCLKHKGHAGLGVLAKVAGKGFQASDNACAAMPRQSGTIRSSVSGGHIKLTQTQAVGRGFKPQTPQASCTTFHRATPGVTQGETTSRLPAIPRPVIHSSDWSATRGDHGKILRYFNNIELSLCGSSTIESRQRWSESHLRAAVARNKRRAKIVTNR</sequence>
<evidence type="ECO:0000313" key="1">
    <source>
        <dbReference type="EMBL" id="RUS76093.1"/>
    </source>
</evidence>
<evidence type="ECO:0000313" key="2">
    <source>
        <dbReference type="Proteomes" id="UP000271974"/>
    </source>
</evidence>
<accession>A0A3S0ZV97</accession>
<dbReference type="EMBL" id="RQTK01000687">
    <property type="protein sequence ID" value="RUS76093.1"/>
    <property type="molecule type" value="Genomic_DNA"/>
</dbReference>
<reference evidence="1 2" key="1">
    <citation type="submission" date="2019-01" db="EMBL/GenBank/DDBJ databases">
        <title>A draft genome assembly of the solar-powered sea slug Elysia chlorotica.</title>
        <authorList>
            <person name="Cai H."/>
            <person name="Li Q."/>
            <person name="Fang X."/>
            <person name="Li J."/>
            <person name="Curtis N.E."/>
            <person name="Altenburger A."/>
            <person name="Shibata T."/>
            <person name="Feng M."/>
            <person name="Maeda T."/>
            <person name="Schwartz J.A."/>
            <person name="Shigenobu S."/>
            <person name="Lundholm N."/>
            <person name="Nishiyama T."/>
            <person name="Yang H."/>
            <person name="Hasebe M."/>
            <person name="Li S."/>
            <person name="Pierce S.K."/>
            <person name="Wang J."/>
        </authorList>
    </citation>
    <scope>NUCLEOTIDE SEQUENCE [LARGE SCALE GENOMIC DNA]</scope>
    <source>
        <strain evidence="1">EC2010</strain>
        <tissue evidence="1">Whole organism of an adult</tissue>
    </source>
</reference>
<proteinExistence type="predicted"/>
<dbReference type="AlphaFoldDB" id="A0A3S0ZV97"/>
<protein>
    <submittedName>
        <fullName evidence="1">Uncharacterized protein</fullName>
    </submittedName>
</protein>
<dbReference type="Proteomes" id="UP000271974">
    <property type="component" value="Unassembled WGS sequence"/>
</dbReference>
<comment type="caution">
    <text evidence="1">The sequence shown here is derived from an EMBL/GenBank/DDBJ whole genome shotgun (WGS) entry which is preliminary data.</text>
</comment>
<name>A0A3S0ZV97_ELYCH</name>
<gene>
    <name evidence="1" type="ORF">EGW08_016124</name>
</gene>
<keyword evidence="2" id="KW-1185">Reference proteome</keyword>
<organism evidence="1 2">
    <name type="scientific">Elysia chlorotica</name>
    <name type="common">Eastern emerald elysia</name>
    <name type="synonym">Sea slug</name>
    <dbReference type="NCBI Taxonomy" id="188477"/>
    <lineage>
        <taxon>Eukaryota</taxon>
        <taxon>Metazoa</taxon>
        <taxon>Spiralia</taxon>
        <taxon>Lophotrochozoa</taxon>
        <taxon>Mollusca</taxon>
        <taxon>Gastropoda</taxon>
        <taxon>Heterobranchia</taxon>
        <taxon>Euthyneura</taxon>
        <taxon>Panpulmonata</taxon>
        <taxon>Sacoglossa</taxon>
        <taxon>Placobranchoidea</taxon>
        <taxon>Plakobranchidae</taxon>
        <taxon>Elysia</taxon>
    </lineage>
</organism>